<evidence type="ECO:0000313" key="2">
    <source>
        <dbReference type="Proteomes" id="UP000828941"/>
    </source>
</evidence>
<protein>
    <submittedName>
        <fullName evidence="1">Uncharacterized protein</fullName>
    </submittedName>
</protein>
<evidence type="ECO:0000313" key="1">
    <source>
        <dbReference type="EMBL" id="KAI4323468.1"/>
    </source>
</evidence>
<comment type="caution">
    <text evidence="1">The sequence shown here is derived from an EMBL/GenBank/DDBJ whole genome shotgun (WGS) entry which is preliminary data.</text>
</comment>
<organism evidence="1 2">
    <name type="scientific">Bauhinia variegata</name>
    <name type="common">Purple orchid tree</name>
    <name type="synonym">Phanera variegata</name>
    <dbReference type="NCBI Taxonomy" id="167791"/>
    <lineage>
        <taxon>Eukaryota</taxon>
        <taxon>Viridiplantae</taxon>
        <taxon>Streptophyta</taxon>
        <taxon>Embryophyta</taxon>
        <taxon>Tracheophyta</taxon>
        <taxon>Spermatophyta</taxon>
        <taxon>Magnoliopsida</taxon>
        <taxon>eudicotyledons</taxon>
        <taxon>Gunneridae</taxon>
        <taxon>Pentapetalae</taxon>
        <taxon>rosids</taxon>
        <taxon>fabids</taxon>
        <taxon>Fabales</taxon>
        <taxon>Fabaceae</taxon>
        <taxon>Cercidoideae</taxon>
        <taxon>Cercideae</taxon>
        <taxon>Bauhiniinae</taxon>
        <taxon>Bauhinia</taxon>
    </lineage>
</organism>
<dbReference type="Proteomes" id="UP000828941">
    <property type="component" value="Chromosome 9"/>
</dbReference>
<dbReference type="EMBL" id="CM039434">
    <property type="protein sequence ID" value="KAI4323468.1"/>
    <property type="molecule type" value="Genomic_DNA"/>
</dbReference>
<proteinExistence type="predicted"/>
<sequence>MENNSSSGNSFGNHTVEVASGDDDSYFSSFPAGIRFMPTDAELIIYYLGKRILNEPLPPNQIVEVVLYKFHPQELSQFRTQGEGEWFFFTPRDRKYPNGKRPARAASTGYWKATGAEKIVFADDGVRVGYKQALVFYEGKPPNGVKTNWMMHEYRLHNPPRRQRAGPHDMRLDDWVLCKIYEKGNSKRRHVEENNAEDNSSKKRQQIESSDTVEDAANAETPQNDNGFRDANGDFDHTLENYQNDNGFRDANGDFDRILENYQNDNGFRDANGDFDHTPENYQNANGFRDANGDFDRTLENYRNDNGFRDVNGDFDHTLENYQNDNGFRDANGDFDRTLNNYQNDNDFLDAGGNSNQVPEDYQNDNGVLDSNDGDDFPNAILEDYQRETDSRDYFDEYFNMDNYLDHFSDIDKKSPPSSDKDKKSPPSSDKDNKPPPSSS</sequence>
<keyword evidence="2" id="KW-1185">Reference proteome</keyword>
<name>A0ACB9MHK0_BAUVA</name>
<gene>
    <name evidence="1" type="ORF">L6164_023070</name>
</gene>
<accession>A0ACB9MHK0</accession>
<reference evidence="1 2" key="1">
    <citation type="journal article" date="2022" name="DNA Res.">
        <title>Chromosomal-level genome assembly of the orchid tree Bauhinia variegata (Leguminosae; Cercidoideae) supports the allotetraploid origin hypothesis of Bauhinia.</title>
        <authorList>
            <person name="Zhong Y."/>
            <person name="Chen Y."/>
            <person name="Zheng D."/>
            <person name="Pang J."/>
            <person name="Liu Y."/>
            <person name="Luo S."/>
            <person name="Meng S."/>
            <person name="Qian L."/>
            <person name="Wei D."/>
            <person name="Dai S."/>
            <person name="Zhou R."/>
        </authorList>
    </citation>
    <scope>NUCLEOTIDE SEQUENCE [LARGE SCALE GENOMIC DNA]</scope>
    <source>
        <strain evidence="1">BV-YZ2020</strain>
    </source>
</reference>